<evidence type="ECO:0000259" key="3">
    <source>
        <dbReference type="Pfam" id="PF00534"/>
    </source>
</evidence>
<evidence type="ECO:0000313" key="5">
    <source>
        <dbReference type="Proteomes" id="UP000199820"/>
    </source>
</evidence>
<evidence type="ECO:0000256" key="1">
    <source>
        <dbReference type="ARBA" id="ARBA00022676"/>
    </source>
</evidence>
<dbReference type="Proteomes" id="UP000199820">
    <property type="component" value="Unassembled WGS sequence"/>
</dbReference>
<keyword evidence="1" id="KW-0328">Glycosyltransferase</keyword>
<protein>
    <submittedName>
        <fullName evidence="4">Glycosyltransferase involved in cell wall bisynthesis</fullName>
    </submittedName>
</protein>
<dbReference type="RefSeq" id="WP_074649658.1">
    <property type="nucleotide sequence ID" value="NZ_FOIL01000026.1"/>
</dbReference>
<evidence type="ECO:0000313" key="4">
    <source>
        <dbReference type="EMBL" id="SET58089.1"/>
    </source>
</evidence>
<dbReference type="EMBL" id="FOIL01000026">
    <property type="protein sequence ID" value="SET58089.1"/>
    <property type="molecule type" value="Genomic_DNA"/>
</dbReference>
<feature type="domain" description="Glycosyl transferase family 1" evidence="3">
    <location>
        <begin position="233"/>
        <end position="392"/>
    </location>
</feature>
<organism evidence="4 5">
    <name type="scientific">[Clostridium] aminophilum</name>
    <dbReference type="NCBI Taxonomy" id="1526"/>
    <lineage>
        <taxon>Bacteria</taxon>
        <taxon>Bacillati</taxon>
        <taxon>Bacillota</taxon>
        <taxon>Clostridia</taxon>
        <taxon>Lachnospirales</taxon>
        <taxon>Lachnospiraceae</taxon>
    </lineage>
</organism>
<evidence type="ECO:0000256" key="2">
    <source>
        <dbReference type="ARBA" id="ARBA00022679"/>
    </source>
</evidence>
<dbReference type="GO" id="GO:0016757">
    <property type="term" value="F:glycosyltransferase activity"/>
    <property type="evidence" value="ECO:0007669"/>
    <property type="project" value="UniProtKB-KW"/>
</dbReference>
<dbReference type="Pfam" id="PF00534">
    <property type="entry name" value="Glycos_transf_1"/>
    <property type="match status" value="1"/>
</dbReference>
<keyword evidence="5" id="KW-1185">Reference proteome</keyword>
<dbReference type="PANTHER" id="PTHR12526">
    <property type="entry name" value="GLYCOSYLTRANSFERASE"/>
    <property type="match status" value="1"/>
</dbReference>
<gene>
    <name evidence="4" type="ORF">SAMN04487771_102611</name>
</gene>
<name>A0A1I0FJ85_9FIRM</name>
<accession>A0A1I0FJ85</accession>
<keyword evidence="2 4" id="KW-0808">Transferase</keyword>
<dbReference type="OrthoDB" id="9806653at2"/>
<dbReference type="InterPro" id="IPR001296">
    <property type="entry name" value="Glyco_trans_1"/>
</dbReference>
<dbReference type="PANTHER" id="PTHR12526:SF629">
    <property type="entry name" value="TEICHURONIC ACID BIOSYNTHESIS GLYCOSYLTRANSFERASE TUAH-RELATED"/>
    <property type="match status" value="1"/>
</dbReference>
<dbReference type="SUPFAM" id="SSF53756">
    <property type="entry name" value="UDP-Glycosyltransferase/glycogen phosphorylase"/>
    <property type="match status" value="1"/>
</dbReference>
<proteinExistence type="predicted"/>
<sequence>MSKLYLFSMGFPYPGKSMETYLETECQYYGKFEEVNICALEVLKADLDKKRDICCGTKTNVYPILFGSKVKYLFYSILSVLDKNFYVECRKLIREKKFDLGKIRRLVKFFGRSHCDANQVIQTLHLNKSEKVKNAVIYTYRFEYQAYVCSLLSRYFDNPVLIARAHGYDLYEERNSNQYIPCREQLLKSFDRIYLIAKDGIKYLTEKYPQYSKKYFLSYLGTQDKGIEEYESDDTFRIVSCSNILPGKRVDRIIEVLSELTSPNIEWIHFGDGPSEGDIKELAKNKLQGKIKYQFMGRRSNTDILEYYKNNSISLFINLSESEGLPVSIMEAMSFGIPCVATDVGGTGEIVIDGYNGWLVNTEDACQKIANIIDNFCSSVAQVTHFRTNARNTWEKYFNADTNYNRFVQEIIETAEQENT</sequence>
<dbReference type="AlphaFoldDB" id="A0A1I0FJ85"/>
<dbReference type="Gene3D" id="3.40.50.2000">
    <property type="entry name" value="Glycogen Phosphorylase B"/>
    <property type="match status" value="2"/>
</dbReference>
<reference evidence="4 5" key="1">
    <citation type="submission" date="2016-10" db="EMBL/GenBank/DDBJ databases">
        <authorList>
            <person name="de Groot N.N."/>
        </authorList>
    </citation>
    <scope>NUCLEOTIDE SEQUENCE [LARGE SCALE GENOMIC DNA]</scope>
    <source>
        <strain evidence="4 5">KH1P1</strain>
    </source>
</reference>